<dbReference type="InterPro" id="IPR029787">
    <property type="entry name" value="Nucleotide_cyclase"/>
</dbReference>
<feature type="transmembrane region" description="Helical" evidence="3">
    <location>
        <begin position="64"/>
        <end position="84"/>
    </location>
</feature>
<dbReference type="SMART" id="SM00267">
    <property type="entry name" value="GGDEF"/>
    <property type="match status" value="1"/>
</dbReference>
<evidence type="ECO:0000313" key="5">
    <source>
        <dbReference type="EMBL" id="ACO32169.1"/>
    </source>
</evidence>
<dbReference type="STRING" id="240015.ACP_0660"/>
<reference evidence="5 6" key="1">
    <citation type="journal article" date="2009" name="Appl. Environ. Microbiol.">
        <title>Three genomes from the phylum Acidobacteria provide insight into the lifestyles of these microorganisms in soils.</title>
        <authorList>
            <person name="Ward N.L."/>
            <person name="Challacombe J.F."/>
            <person name="Janssen P.H."/>
            <person name="Henrissat B."/>
            <person name="Coutinho P.M."/>
            <person name="Wu M."/>
            <person name="Xie G."/>
            <person name="Haft D.H."/>
            <person name="Sait M."/>
            <person name="Badger J."/>
            <person name="Barabote R.D."/>
            <person name="Bradley B."/>
            <person name="Brettin T.S."/>
            <person name="Brinkac L.M."/>
            <person name="Bruce D."/>
            <person name="Creasy T."/>
            <person name="Daugherty S.C."/>
            <person name="Davidsen T.M."/>
            <person name="DeBoy R.T."/>
            <person name="Detter J.C."/>
            <person name="Dodson R.J."/>
            <person name="Durkin A.S."/>
            <person name="Ganapathy A."/>
            <person name="Gwinn-Giglio M."/>
            <person name="Han C.S."/>
            <person name="Khouri H."/>
            <person name="Kiss H."/>
            <person name="Kothari S.P."/>
            <person name="Madupu R."/>
            <person name="Nelson K.E."/>
            <person name="Nelson W.C."/>
            <person name="Paulsen I."/>
            <person name="Penn K."/>
            <person name="Ren Q."/>
            <person name="Rosovitz M.J."/>
            <person name="Selengut J.D."/>
            <person name="Shrivastava S."/>
            <person name="Sullivan S.A."/>
            <person name="Tapia R."/>
            <person name="Thompson L.S."/>
            <person name="Watkins K.L."/>
            <person name="Yang Q."/>
            <person name="Yu C."/>
            <person name="Zafar N."/>
            <person name="Zhou L."/>
            <person name="Kuske C.R."/>
        </authorList>
    </citation>
    <scope>NUCLEOTIDE SEQUENCE [LARGE SCALE GENOMIC DNA]</scope>
    <source>
        <strain evidence="6">ATCC 51196 / DSM 11244 / BCRC 80197 / JCM 7670 / NBRC 15755 / NCIMB 13165 / 161</strain>
    </source>
</reference>
<feature type="transmembrane region" description="Helical" evidence="3">
    <location>
        <begin position="7"/>
        <end position="25"/>
    </location>
</feature>
<feature type="transmembrane region" description="Helical" evidence="3">
    <location>
        <begin position="121"/>
        <end position="140"/>
    </location>
</feature>
<dbReference type="InterPro" id="IPR043128">
    <property type="entry name" value="Rev_trsase/Diguanyl_cyclase"/>
</dbReference>
<dbReference type="EMBL" id="CP001472">
    <property type="protein sequence ID" value="ACO32169.1"/>
    <property type="molecule type" value="Genomic_DNA"/>
</dbReference>
<organism evidence="5 6">
    <name type="scientific">Acidobacterium capsulatum (strain ATCC 51196 / DSM 11244 / BCRC 80197 / JCM 7670 / NBRC 15755 / NCIMB 13165 / 161)</name>
    <dbReference type="NCBI Taxonomy" id="240015"/>
    <lineage>
        <taxon>Bacteria</taxon>
        <taxon>Pseudomonadati</taxon>
        <taxon>Acidobacteriota</taxon>
        <taxon>Terriglobia</taxon>
        <taxon>Terriglobales</taxon>
        <taxon>Acidobacteriaceae</taxon>
        <taxon>Acidobacterium</taxon>
    </lineage>
</organism>
<dbReference type="Proteomes" id="UP000002207">
    <property type="component" value="Chromosome"/>
</dbReference>
<dbReference type="GO" id="GO:1902201">
    <property type="term" value="P:negative regulation of bacterial-type flagellum-dependent cell motility"/>
    <property type="evidence" value="ECO:0007669"/>
    <property type="project" value="TreeGrafter"/>
</dbReference>
<dbReference type="PANTHER" id="PTHR45138:SF9">
    <property type="entry name" value="DIGUANYLATE CYCLASE DGCM-RELATED"/>
    <property type="match status" value="1"/>
</dbReference>
<dbReference type="InParanoid" id="C1F1Q2"/>
<dbReference type="PROSITE" id="PS50887">
    <property type="entry name" value="GGDEF"/>
    <property type="match status" value="1"/>
</dbReference>
<proteinExistence type="predicted"/>
<comment type="catalytic activity">
    <reaction evidence="2">
        <text>2 GTP = 3',3'-c-di-GMP + 2 diphosphate</text>
        <dbReference type="Rhea" id="RHEA:24898"/>
        <dbReference type="ChEBI" id="CHEBI:33019"/>
        <dbReference type="ChEBI" id="CHEBI:37565"/>
        <dbReference type="ChEBI" id="CHEBI:58805"/>
        <dbReference type="EC" id="2.7.7.65"/>
    </reaction>
</comment>
<feature type="transmembrane region" description="Helical" evidence="3">
    <location>
        <begin position="218"/>
        <end position="236"/>
    </location>
</feature>
<dbReference type="RefSeq" id="WP_015895838.1">
    <property type="nucleotide sequence ID" value="NC_012483.1"/>
</dbReference>
<feature type="transmembrane region" description="Helical" evidence="3">
    <location>
        <begin position="188"/>
        <end position="206"/>
    </location>
</feature>
<dbReference type="KEGG" id="aca:ACP_0660"/>
<dbReference type="OrthoDB" id="9759607at2"/>
<dbReference type="SUPFAM" id="SSF55073">
    <property type="entry name" value="Nucleotide cyclase"/>
    <property type="match status" value="1"/>
</dbReference>
<keyword evidence="6" id="KW-1185">Reference proteome</keyword>
<accession>C1F1Q2</accession>
<feature type="transmembrane region" description="Helical" evidence="3">
    <location>
        <begin position="257"/>
        <end position="277"/>
    </location>
</feature>
<feature type="transmembrane region" description="Helical" evidence="3">
    <location>
        <begin position="90"/>
        <end position="109"/>
    </location>
</feature>
<dbReference type="GO" id="GO:0005886">
    <property type="term" value="C:plasma membrane"/>
    <property type="evidence" value="ECO:0007669"/>
    <property type="project" value="TreeGrafter"/>
</dbReference>
<dbReference type="InterPro" id="IPR000160">
    <property type="entry name" value="GGDEF_dom"/>
</dbReference>
<keyword evidence="3" id="KW-1133">Transmembrane helix</keyword>
<dbReference type="HOGENOM" id="CLU_536008_0_0_0"/>
<dbReference type="AlphaFoldDB" id="C1F1Q2"/>
<dbReference type="Gene3D" id="3.30.70.270">
    <property type="match status" value="1"/>
</dbReference>
<dbReference type="NCBIfam" id="TIGR00254">
    <property type="entry name" value="GGDEF"/>
    <property type="match status" value="1"/>
</dbReference>
<keyword evidence="3" id="KW-0812">Transmembrane</keyword>
<sequence length="508" mass="55612">MIKSRGITYFAVLTLLFGCISVVALRGNMPLASGLFTLAYLADAAVESWIAFTRVRSSSHLKTHWALLAAATGANLVVAIVALLVRSAVFITFTSFFIFCTYIPLFLLISLPAGRRYFHQFFWIDLGQVIMAMYVGYAILFQARPFTHDTPIGITGIALFHLFLVADLITIAGALLHLFAAVNKDEMHFFRLIFFVITLGTAGSYLHNVLLLRNPKETLTGIPVLLAGFVSILLILQSPEETIGELPTQRKGLMADLVNIASPALPSAVLLTLGIIVETRYQSLGRTAIITAFVLFVVRATFYHRSFEALHRDLEGARAELEHLSYTDGLTGVVNRRALEKALCSEWEHCIRSGSPLSFILIDVDFFKQANDRHGHQAGDEYLIAIAEALRASLHRSIDIIGRYGGDEFAAILPSTDAGAAEIVAERMCHGVRQLRIENSATTTGFATISMGIATCLTFMEPTPALLLHTADAALYDAKRSGRNCWRSRSLALGGNSGSDEKSGLQRV</sequence>
<evidence type="ECO:0000256" key="3">
    <source>
        <dbReference type="SAM" id="Phobius"/>
    </source>
</evidence>
<evidence type="ECO:0000256" key="2">
    <source>
        <dbReference type="ARBA" id="ARBA00034247"/>
    </source>
</evidence>
<evidence type="ECO:0000256" key="1">
    <source>
        <dbReference type="ARBA" id="ARBA00012528"/>
    </source>
</evidence>
<dbReference type="InterPro" id="IPR050469">
    <property type="entry name" value="Diguanylate_Cyclase"/>
</dbReference>
<protein>
    <recommendedName>
        <fullName evidence="1">diguanylate cyclase</fullName>
        <ecNumber evidence="1">2.7.7.65</ecNumber>
    </recommendedName>
</protein>
<dbReference type="PROSITE" id="PS51257">
    <property type="entry name" value="PROKAR_LIPOPROTEIN"/>
    <property type="match status" value="1"/>
</dbReference>
<dbReference type="PANTHER" id="PTHR45138">
    <property type="entry name" value="REGULATORY COMPONENTS OF SENSORY TRANSDUCTION SYSTEM"/>
    <property type="match status" value="1"/>
</dbReference>
<feature type="transmembrane region" description="Helical" evidence="3">
    <location>
        <begin position="283"/>
        <end position="302"/>
    </location>
</feature>
<evidence type="ECO:0000313" key="6">
    <source>
        <dbReference type="Proteomes" id="UP000002207"/>
    </source>
</evidence>
<dbReference type="GO" id="GO:0052621">
    <property type="term" value="F:diguanylate cyclase activity"/>
    <property type="evidence" value="ECO:0007669"/>
    <property type="project" value="UniProtKB-EC"/>
</dbReference>
<dbReference type="FunFam" id="3.30.70.270:FF:000001">
    <property type="entry name" value="Diguanylate cyclase domain protein"/>
    <property type="match status" value="1"/>
</dbReference>
<name>C1F1Q2_ACIC5</name>
<dbReference type="Pfam" id="PF00990">
    <property type="entry name" value="GGDEF"/>
    <property type="match status" value="1"/>
</dbReference>
<feature type="domain" description="GGDEF" evidence="4">
    <location>
        <begin position="355"/>
        <end position="491"/>
    </location>
</feature>
<dbReference type="GO" id="GO:0043709">
    <property type="term" value="P:cell adhesion involved in single-species biofilm formation"/>
    <property type="evidence" value="ECO:0007669"/>
    <property type="project" value="TreeGrafter"/>
</dbReference>
<feature type="transmembrane region" description="Helical" evidence="3">
    <location>
        <begin position="152"/>
        <end position="176"/>
    </location>
</feature>
<dbReference type="eggNOG" id="COG3706">
    <property type="taxonomic scope" value="Bacteria"/>
</dbReference>
<dbReference type="CDD" id="cd01949">
    <property type="entry name" value="GGDEF"/>
    <property type="match status" value="1"/>
</dbReference>
<gene>
    <name evidence="5" type="ordered locus">ACP_0660</name>
</gene>
<dbReference type="EC" id="2.7.7.65" evidence="1"/>
<evidence type="ECO:0000259" key="4">
    <source>
        <dbReference type="PROSITE" id="PS50887"/>
    </source>
</evidence>
<keyword evidence="3" id="KW-0472">Membrane</keyword>